<dbReference type="AlphaFoldDB" id="A0A1W1DLT2"/>
<protein>
    <submittedName>
        <fullName evidence="7">High-affinity iron permease</fullName>
    </submittedName>
</protein>
<dbReference type="GO" id="GO:0009055">
    <property type="term" value="F:electron transfer activity"/>
    <property type="evidence" value="ECO:0007669"/>
    <property type="project" value="InterPro"/>
</dbReference>
<name>A0A1W1DLT2_9ZZZZ</name>
<dbReference type="InterPro" id="IPR009056">
    <property type="entry name" value="Cyt_c-like_dom"/>
</dbReference>
<evidence type="ECO:0000256" key="5">
    <source>
        <dbReference type="ARBA" id="ARBA00023004"/>
    </source>
</evidence>
<sequence length="174" mass="18788">MKKIYITTLTIFALNSTAFAGVGGFMHGHGDQHWESPASAKKVKNPVNSTRRSVNKGEVLFMNSCASCHGVKANGDGPLAKGLNTEPTNLRAMSGMHPDGDFAWKIANGNGAMPAWKDSIKQKDIWNLVNYIQSLSPNKNTAASMGHSADEHSMMGHDIRTAPKHNDGYGHQSI</sequence>
<evidence type="ECO:0000313" key="7">
    <source>
        <dbReference type="EMBL" id="SFV82372.1"/>
    </source>
</evidence>
<dbReference type="PANTHER" id="PTHR37823:SF1">
    <property type="entry name" value="CYTOCHROME C-553-LIKE"/>
    <property type="match status" value="1"/>
</dbReference>
<accession>A0A1W1DLT2</accession>
<dbReference type="EMBL" id="FPHV01000182">
    <property type="protein sequence ID" value="SFV82372.1"/>
    <property type="molecule type" value="Genomic_DNA"/>
</dbReference>
<evidence type="ECO:0000256" key="3">
    <source>
        <dbReference type="ARBA" id="ARBA00022723"/>
    </source>
</evidence>
<evidence type="ECO:0000256" key="1">
    <source>
        <dbReference type="ARBA" id="ARBA00022448"/>
    </source>
</evidence>
<reference evidence="7" key="1">
    <citation type="submission" date="2016-10" db="EMBL/GenBank/DDBJ databases">
        <authorList>
            <person name="de Groot N.N."/>
        </authorList>
    </citation>
    <scope>NUCLEOTIDE SEQUENCE</scope>
</reference>
<dbReference type="PRINTS" id="PR00605">
    <property type="entry name" value="CYTCHROMECIC"/>
</dbReference>
<keyword evidence="5" id="KW-0408">Iron</keyword>
<dbReference type="GO" id="GO:0005506">
    <property type="term" value="F:iron ion binding"/>
    <property type="evidence" value="ECO:0007669"/>
    <property type="project" value="InterPro"/>
</dbReference>
<organism evidence="7">
    <name type="scientific">hydrothermal vent metagenome</name>
    <dbReference type="NCBI Taxonomy" id="652676"/>
    <lineage>
        <taxon>unclassified sequences</taxon>
        <taxon>metagenomes</taxon>
        <taxon>ecological metagenomes</taxon>
    </lineage>
</organism>
<keyword evidence="3" id="KW-0479">Metal-binding</keyword>
<evidence type="ECO:0000256" key="2">
    <source>
        <dbReference type="ARBA" id="ARBA00022617"/>
    </source>
</evidence>
<feature type="domain" description="Cytochrome c" evidence="6">
    <location>
        <begin position="52"/>
        <end position="136"/>
    </location>
</feature>
<dbReference type="PROSITE" id="PS51007">
    <property type="entry name" value="CYTC"/>
    <property type="match status" value="1"/>
</dbReference>
<evidence type="ECO:0000256" key="4">
    <source>
        <dbReference type="ARBA" id="ARBA00022982"/>
    </source>
</evidence>
<dbReference type="InterPro" id="IPR008168">
    <property type="entry name" value="Cyt_C_IC"/>
</dbReference>
<dbReference type="InterPro" id="IPR036909">
    <property type="entry name" value="Cyt_c-like_dom_sf"/>
</dbReference>
<keyword evidence="2" id="KW-0349">Heme</keyword>
<dbReference type="Pfam" id="PF13442">
    <property type="entry name" value="Cytochrome_CBB3"/>
    <property type="match status" value="1"/>
</dbReference>
<evidence type="ECO:0000259" key="6">
    <source>
        <dbReference type="PROSITE" id="PS51007"/>
    </source>
</evidence>
<dbReference type="GO" id="GO:0020037">
    <property type="term" value="F:heme binding"/>
    <property type="evidence" value="ECO:0007669"/>
    <property type="project" value="InterPro"/>
</dbReference>
<dbReference type="Gene3D" id="1.10.760.10">
    <property type="entry name" value="Cytochrome c-like domain"/>
    <property type="match status" value="1"/>
</dbReference>
<dbReference type="InterPro" id="IPR051811">
    <property type="entry name" value="Cytochrome_c550/c551-like"/>
</dbReference>
<dbReference type="SUPFAM" id="SSF46626">
    <property type="entry name" value="Cytochrome c"/>
    <property type="match status" value="1"/>
</dbReference>
<keyword evidence="4" id="KW-0249">Electron transport</keyword>
<gene>
    <name evidence="7" type="ORF">MNB_SUP05-6-1066</name>
</gene>
<keyword evidence="1" id="KW-0813">Transport</keyword>
<proteinExistence type="predicted"/>
<dbReference type="PANTHER" id="PTHR37823">
    <property type="entry name" value="CYTOCHROME C-553-LIKE"/>
    <property type="match status" value="1"/>
</dbReference>